<comment type="similarity">
    <text evidence="1 7">Belongs to the ATP-dependent AMP-binding enzyme family.</text>
</comment>
<evidence type="ECO:0000256" key="3">
    <source>
        <dbReference type="ARBA" id="ARBA00022741"/>
    </source>
</evidence>
<dbReference type="GO" id="GO:0005783">
    <property type="term" value="C:endoplasmic reticulum"/>
    <property type="evidence" value="ECO:0007669"/>
    <property type="project" value="TreeGrafter"/>
</dbReference>
<dbReference type="InterPro" id="IPR020845">
    <property type="entry name" value="AMP-binding_CS"/>
</dbReference>
<comment type="function">
    <text evidence="7">Catalyzes the conversion of long-chain fatty acids to their active form acyl-CoAs for both synthesis of cellular lipids, and degradation via beta-oxidation.</text>
</comment>
<dbReference type="Proteomes" id="UP001314263">
    <property type="component" value="Unassembled WGS sequence"/>
</dbReference>
<keyword evidence="4 7" id="KW-0276">Fatty acid metabolism</keyword>
<keyword evidence="3 7" id="KW-0547">Nucleotide-binding</keyword>
<name>A0AAV1HYX4_9CHLO</name>
<keyword evidence="5 7" id="KW-0067">ATP-binding</keyword>
<dbReference type="InterPro" id="IPR045311">
    <property type="entry name" value="LC-FACS_euk"/>
</dbReference>
<keyword evidence="7" id="KW-0443">Lipid metabolism</keyword>
<proteinExistence type="inferred from homology"/>
<dbReference type="PANTHER" id="PTHR43272">
    <property type="entry name" value="LONG-CHAIN-FATTY-ACID--COA LIGASE"/>
    <property type="match status" value="1"/>
</dbReference>
<comment type="catalytic activity">
    <reaction evidence="7">
        <text>a long-chain fatty acid + ATP + CoA = a long-chain fatty acyl-CoA + AMP + diphosphate</text>
        <dbReference type="Rhea" id="RHEA:15421"/>
        <dbReference type="ChEBI" id="CHEBI:30616"/>
        <dbReference type="ChEBI" id="CHEBI:33019"/>
        <dbReference type="ChEBI" id="CHEBI:57287"/>
        <dbReference type="ChEBI" id="CHEBI:57560"/>
        <dbReference type="ChEBI" id="CHEBI:83139"/>
        <dbReference type="ChEBI" id="CHEBI:456215"/>
        <dbReference type="EC" id="6.2.1.3"/>
    </reaction>
</comment>
<reference evidence="9 10" key="1">
    <citation type="submission" date="2023-10" db="EMBL/GenBank/DDBJ databases">
        <authorList>
            <person name="Maclean D."/>
            <person name="Macfadyen A."/>
        </authorList>
    </citation>
    <scope>NUCLEOTIDE SEQUENCE [LARGE SCALE GENOMIC DNA]</scope>
</reference>
<organism evidence="9 10">
    <name type="scientific">Coccomyxa viridis</name>
    <dbReference type="NCBI Taxonomy" id="1274662"/>
    <lineage>
        <taxon>Eukaryota</taxon>
        <taxon>Viridiplantae</taxon>
        <taxon>Chlorophyta</taxon>
        <taxon>core chlorophytes</taxon>
        <taxon>Trebouxiophyceae</taxon>
        <taxon>Trebouxiophyceae incertae sedis</taxon>
        <taxon>Coccomyxaceae</taxon>
        <taxon>Coccomyxa</taxon>
    </lineage>
</organism>
<dbReference type="PROSITE" id="PS00455">
    <property type="entry name" value="AMP_BINDING"/>
    <property type="match status" value="1"/>
</dbReference>
<evidence type="ECO:0000259" key="8">
    <source>
        <dbReference type="Pfam" id="PF00501"/>
    </source>
</evidence>
<evidence type="ECO:0000256" key="6">
    <source>
        <dbReference type="ARBA" id="ARBA00026121"/>
    </source>
</evidence>
<dbReference type="Pfam" id="PF00501">
    <property type="entry name" value="AMP-binding"/>
    <property type="match status" value="1"/>
</dbReference>
<dbReference type="AlphaFoldDB" id="A0AAV1HYX4"/>
<sequence>MSVAYSVELPERLSPTGPWLVHRSASSPSRLIAAFPPPDDSVKTLYDNYELSFVAHAETPYLGQRLVDEKGKPGPYHWLSYAQVSRTRTEIGSGLLHHGLKSGATLGLYSVNCRDWVLVESACVSYSIVTVPLYDTLGPDAVRYISNHAELHAVACSVTVLPGLMQSLQGCPSIRLVVVFGMRKGQRLPRLPSGVKAQVVTLETVIKAGKEHPRSHIPPQPTDIATLCYTSGTTGVPKGAMLSHGSLIANAAGSNTVLNAQPGDRHLSYLPLAHIYERVTLIGVTHGGVSVGFFRGEITELLDDMLELKPTIFTSVPRLYNRIYDRVMGTIRAGNPVARRLFAMAYASKRAALEQGDLSGGRFGPFWDRLVFSKIKARLGGEVRIMTTGSAPISSEVMEFLRVCFGAVVIEGYGMTETACTITMTHPDDTSCGHVGGPLPCCEIKLADLPDMKYMSTDRPHPRGEICVRGPIVFQGYYKDEVQTREILDPDGWLHTGDVGMWLEGGQLKIIDRKKNIFKLAQGEYISPEKIENVYQRSPLVAQAFVYGDSLQPNLVAVVVPDPETLLPWAASRGLPQDMKRLICDPSVVAAVLNSMLEEGRTSKLQGFEQVTSVTLIEEAFSIENGILTPTMKLKRPQAKAKFEEAIDRMYKKMGNASKA</sequence>
<dbReference type="CDD" id="cd05927">
    <property type="entry name" value="LC-FACS_euk"/>
    <property type="match status" value="1"/>
</dbReference>
<evidence type="ECO:0000256" key="1">
    <source>
        <dbReference type="ARBA" id="ARBA00006432"/>
    </source>
</evidence>
<dbReference type="Gene3D" id="3.40.50.12780">
    <property type="entry name" value="N-terminal domain of ligase-like"/>
    <property type="match status" value="1"/>
</dbReference>
<evidence type="ECO:0000313" key="10">
    <source>
        <dbReference type="Proteomes" id="UP001314263"/>
    </source>
</evidence>
<dbReference type="PANTHER" id="PTHR43272:SF33">
    <property type="entry name" value="AMP-BINDING DOMAIN-CONTAINING PROTEIN-RELATED"/>
    <property type="match status" value="1"/>
</dbReference>
<evidence type="ECO:0000256" key="5">
    <source>
        <dbReference type="ARBA" id="ARBA00022840"/>
    </source>
</evidence>
<evidence type="ECO:0000256" key="2">
    <source>
        <dbReference type="ARBA" id="ARBA00022598"/>
    </source>
</evidence>
<evidence type="ECO:0000256" key="7">
    <source>
        <dbReference type="RuleBase" id="RU369030"/>
    </source>
</evidence>
<feature type="domain" description="AMP-dependent synthetase/ligase" evidence="8">
    <location>
        <begin position="74"/>
        <end position="478"/>
    </location>
</feature>
<dbReference type="InterPro" id="IPR000873">
    <property type="entry name" value="AMP-dep_synth/lig_dom"/>
</dbReference>
<keyword evidence="10" id="KW-1185">Reference proteome</keyword>
<dbReference type="EC" id="6.2.1.3" evidence="6 7"/>
<protein>
    <recommendedName>
        <fullName evidence="6 7">Long-chain-fatty-acid--CoA ligase</fullName>
        <ecNumber evidence="6 7">6.2.1.3</ecNumber>
    </recommendedName>
</protein>
<evidence type="ECO:0000256" key="4">
    <source>
        <dbReference type="ARBA" id="ARBA00022832"/>
    </source>
</evidence>
<dbReference type="InterPro" id="IPR042099">
    <property type="entry name" value="ANL_N_sf"/>
</dbReference>
<dbReference type="GO" id="GO:0005524">
    <property type="term" value="F:ATP binding"/>
    <property type="evidence" value="ECO:0007669"/>
    <property type="project" value="UniProtKB-KW"/>
</dbReference>
<dbReference type="GO" id="GO:0016020">
    <property type="term" value="C:membrane"/>
    <property type="evidence" value="ECO:0007669"/>
    <property type="project" value="TreeGrafter"/>
</dbReference>
<gene>
    <name evidence="9" type="ORF">CVIRNUC_002976</name>
</gene>
<dbReference type="SUPFAM" id="SSF56801">
    <property type="entry name" value="Acetyl-CoA synthetase-like"/>
    <property type="match status" value="1"/>
</dbReference>
<dbReference type="GO" id="GO:0004467">
    <property type="term" value="F:long-chain fatty acid-CoA ligase activity"/>
    <property type="evidence" value="ECO:0007669"/>
    <property type="project" value="UniProtKB-EC"/>
</dbReference>
<dbReference type="EMBL" id="CAUYUE010000004">
    <property type="protein sequence ID" value="CAK0762629.1"/>
    <property type="molecule type" value="Genomic_DNA"/>
</dbReference>
<evidence type="ECO:0000313" key="9">
    <source>
        <dbReference type="EMBL" id="CAK0762629.1"/>
    </source>
</evidence>
<comment type="caution">
    <text evidence="9">The sequence shown here is derived from an EMBL/GenBank/DDBJ whole genome shotgun (WGS) entry which is preliminary data.</text>
</comment>
<keyword evidence="2 7" id="KW-0436">Ligase</keyword>
<accession>A0AAV1HYX4</accession>